<dbReference type="PROSITE" id="PS51318">
    <property type="entry name" value="TAT"/>
    <property type="match status" value="1"/>
</dbReference>
<dbReference type="InterPro" id="IPR006311">
    <property type="entry name" value="TAT_signal"/>
</dbReference>
<evidence type="ECO:0008006" key="3">
    <source>
        <dbReference type="Google" id="ProtNLM"/>
    </source>
</evidence>
<dbReference type="Proteomes" id="UP000829194">
    <property type="component" value="Chromosome"/>
</dbReference>
<protein>
    <recommendedName>
        <fullName evidence="3">DUF1579 domain-containing protein</fullName>
    </recommendedName>
</protein>
<keyword evidence="2" id="KW-1185">Reference proteome</keyword>
<name>A0ABY3XIP5_9GAMM</name>
<dbReference type="RefSeq" id="WP_222837592.1">
    <property type="nucleotide sequence ID" value="NZ_CP011131.1"/>
</dbReference>
<gene>
    <name evidence="1" type="ORF">MOV92_09715</name>
</gene>
<evidence type="ECO:0000313" key="1">
    <source>
        <dbReference type="EMBL" id="UNP31493.1"/>
    </source>
</evidence>
<sequence length="195" mass="22055">MTPDPDRRRIVQLSLLTAFAGAIPAGIASAEAHNGTATADDPARAFDFFLGSWQVRYRRLKERLLDNHDWEEFDGVCKVQPMFGGLANMDESSVHRPGLPYQGMGLRSYDPARKIWADWWLDTRNPHKLDPPMLGGFADGVGTFFGKNTVRDQPVKVRGVWSKITATSLQWEQAFSPDDGKTWETNWVSRYKRVA</sequence>
<accession>A0ABY3XIP5</accession>
<evidence type="ECO:0000313" key="2">
    <source>
        <dbReference type="Proteomes" id="UP000829194"/>
    </source>
</evidence>
<proteinExistence type="predicted"/>
<dbReference type="EMBL" id="CP093547">
    <property type="protein sequence ID" value="UNP31493.1"/>
    <property type="molecule type" value="Genomic_DNA"/>
</dbReference>
<reference evidence="1 2" key="1">
    <citation type="submission" date="2022-03" db="EMBL/GenBank/DDBJ databases">
        <title>Complete genome sequence of Lysobacter capsici VKM B-2533 and Lysobacter gummosus 10.1.1, promising sources of lytic agents.</title>
        <authorList>
            <person name="Tarlachkov S.V."/>
            <person name="Kudryakova I.V."/>
            <person name="Afoshin A.S."/>
            <person name="Leontyevskaya E.A."/>
            <person name="Leontyevskaya N.V."/>
        </authorList>
    </citation>
    <scope>NUCLEOTIDE SEQUENCE [LARGE SCALE GENOMIC DNA]</scope>
    <source>
        <strain evidence="1 2">10.1.1</strain>
    </source>
</reference>
<organism evidence="1 2">
    <name type="scientific">Lysobacter gummosus</name>
    <dbReference type="NCBI Taxonomy" id="262324"/>
    <lineage>
        <taxon>Bacteria</taxon>
        <taxon>Pseudomonadati</taxon>
        <taxon>Pseudomonadota</taxon>
        <taxon>Gammaproteobacteria</taxon>
        <taxon>Lysobacterales</taxon>
        <taxon>Lysobacteraceae</taxon>
        <taxon>Lysobacter</taxon>
    </lineage>
</organism>